<keyword evidence="3" id="KW-1185">Reference proteome</keyword>
<feature type="transmembrane region" description="Helical" evidence="1">
    <location>
        <begin position="33"/>
        <end position="56"/>
    </location>
</feature>
<evidence type="ECO:0000313" key="3">
    <source>
        <dbReference type="Proteomes" id="UP000016929"/>
    </source>
</evidence>
<dbReference type="EMBL" id="KB726244">
    <property type="protein sequence ID" value="EMT73057.1"/>
    <property type="molecule type" value="Genomic_DNA"/>
</dbReference>
<organism evidence="2 3">
    <name type="scientific">Fusarium oxysporum f. sp. cubense (strain race 4)</name>
    <name type="common">Panama disease fungus</name>
    <dbReference type="NCBI Taxonomy" id="2502994"/>
    <lineage>
        <taxon>Eukaryota</taxon>
        <taxon>Fungi</taxon>
        <taxon>Dikarya</taxon>
        <taxon>Ascomycota</taxon>
        <taxon>Pezizomycotina</taxon>
        <taxon>Sordariomycetes</taxon>
        <taxon>Hypocreomycetidae</taxon>
        <taxon>Hypocreales</taxon>
        <taxon>Nectriaceae</taxon>
        <taxon>Fusarium</taxon>
        <taxon>Fusarium oxysporum species complex</taxon>
    </lineage>
</organism>
<accession>N1S8R8</accession>
<dbReference type="AlphaFoldDB" id="N1S8R8"/>
<name>N1S8R8_FUSC4</name>
<keyword evidence="1" id="KW-0472">Membrane</keyword>
<sequence length="80" mass="9432">MANLLLGERAREKVGKLWARYFVKREPLLQSRIYSIFDGTGFMMGVIDLIMVRFICKKDMRPVAFIQNNTRLREFALSFN</sequence>
<gene>
    <name evidence="2" type="ORF">FOC4_g10001913</name>
</gene>
<evidence type="ECO:0000313" key="2">
    <source>
        <dbReference type="EMBL" id="EMT73057.1"/>
    </source>
</evidence>
<proteinExistence type="predicted"/>
<keyword evidence="1" id="KW-0812">Transmembrane</keyword>
<reference evidence="3" key="2">
    <citation type="journal article" date="2014" name="PLoS ONE">
        <title>Genome and Transcriptome Analysis of the Fungal Pathogen Fusarium oxysporum f. sp. cubense Causing Banana Vascular Wilt Disease.</title>
        <authorList>
            <person name="Guo L."/>
            <person name="Han L."/>
            <person name="Yang L."/>
            <person name="Zeng H."/>
            <person name="Fan D."/>
            <person name="Zhu Y."/>
            <person name="Feng Y."/>
            <person name="Wang G."/>
            <person name="Peng C."/>
            <person name="Jiang X."/>
            <person name="Zhou D."/>
            <person name="Ni P."/>
            <person name="Liang C."/>
            <person name="Liu L."/>
            <person name="Wang J."/>
            <person name="Mao C."/>
            <person name="Fang X."/>
            <person name="Peng M."/>
            <person name="Huang J."/>
        </authorList>
    </citation>
    <scope>NUCLEOTIDE SEQUENCE [LARGE SCALE GENOMIC DNA]</scope>
    <source>
        <strain evidence="3">race 4</strain>
    </source>
</reference>
<reference evidence="3" key="1">
    <citation type="submission" date="2012-09" db="EMBL/GenBank/DDBJ databases">
        <title>Genome sequencing and comparative transcriptomics of race 1 and race 4 of banana pathogen: Fusarium oxysporum f. sp. cubense.</title>
        <authorList>
            <person name="Fang X."/>
            <person name="Huang J."/>
        </authorList>
    </citation>
    <scope>NUCLEOTIDE SEQUENCE [LARGE SCALE GENOMIC DNA]</scope>
    <source>
        <strain evidence="3">race 4</strain>
    </source>
</reference>
<evidence type="ECO:0000256" key="1">
    <source>
        <dbReference type="SAM" id="Phobius"/>
    </source>
</evidence>
<dbReference type="Proteomes" id="UP000016929">
    <property type="component" value="Unassembled WGS sequence"/>
</dbReference>
<keyword evidence="1" id="KW-1133">Transmembrane helix</keyword>
<dbReference type="HOGENOM" id="CLU_2589799_0_0_1"/>
<protein>
    <submittedName>
        <fullName evidence="2">Uncharacterized protein</fullName>
    </submittedName>
</protein>